<evidence type="ECO:0000256" key="1">
    <source>
        <dbReference type="SAM" id="SignalP"/>
    </source>
</evidence>
<reference evidence="2" key="1">
    <citation type="submission" date="2013-07" db="EMBL/GenBank/DDBJ databases">
        <title>Midgut Transcriptome Profiling of Anoplphora glabripennis, a Lignocellulose Degrading, Wood-Boring Cerambycid.</title>
        <authorList>
            <person name="Scully E.D."/>
            <person name="Hoover K."/>
            <person name="Carlson J.E."/>
            <person name="Tien M."/>
            <person name="Geib S.M."/>
        </authorList>
    </citation>
    <scope>NUCLEOTIDE SEQUENCE</scope>
</reference>
<name>V5IAM9_ANOGL</name>
<sequence length="109" mass="12205">MIRVRMEYILIAVAVFAAAVASGIESNFYYDESCSKAEGNCVLEKECPHPVDNHYKSLCPGQKDAVCCKHFPREKLNCFQLHNECQESCPEQLDLGRKGCQKGTCCVLI</sequence>
<dbReference type="AlphaFoldDB" id="V5IAM9"/>
<evidence type="ECO:0000313" key="2">
    <source>
        <dbReference type="EMBL" id="JAB67561.1"/>
    </source>
</evidence>
<protein>
    <submittedName>
        <fullName evidence="2">Uncharacterized protein</fullName>
    </submittedName>
</protein>
<proteinExistence type="predicted"/>
<accession>V5IAM9</accession>
<dbReference type="EMBL" id="GALX01000905">
    <property type="protein sequence ID" value="JAB67561.1"/>
    <property type="molecule type" value="Transcribed_RNA"/>
</dbReference>
<feature type="signal peptide" evidence="1">
    <location>
        <begin position="1"/>
        <end position="21"/>
    </location>
</feature>
<feature type="chain" id="PRO_5004736711" evidence="1">
    <location>
        <begin position="22"/>
        <end position="109"/>
    </location>
</feature>
<organism evidence="2">
    <name type="scientific">Anoplophora glabripennis</name>
    <name type="common">Asian longhorn beetle</name>
    <name type="synonym">Anoplophora nobilis</name>
    <dbReference type="NCBI Taxonomy" id="217634"/>
    <lineage>
        <taxon>Eukaryota</taxon>
        <taxon>Metazoa</taxon>
        <taxon>Ecdysozoa</taxon>
        <taxon>Arthropoda</taxon>
        <taxon>Hexapoda</taxon>
        <taxon>Insecta</taxon>
        <taxon>Pterygota</taxon>
        <taxon>Neoptera</taxon>
        <taxon>Endopterygota</taxon>
        <taxon>Coleoptera</taxon>
        <taxon>Polyphaga</taxon>
        <taxon>Cucujiformia</taxon>
        <taxon>Chrysomeloidea</taxon>
        <taxon>Cerambycidae</taxon>
        <taxon>Lamiinae</taxon>
        <taxon>Lamiini</taxon>
        <taxon>Anoplophora</taxon>
    </lineage>
</organism>
<keyword evidence="1" id="KW-0732">Signal</keyword>